<feature type="transmembrane region" description="Helical" evidence="1">
    <location>
        <begin position="48"/>
        <end position="67"/>
    </location>
</feature>
<evidence type="ECO:0000313" key="3">
    <source>
        <dbReference type="Proteomes" id="UP001368328"/>
    </source>
</evidence>
<organism evidence="2 3">
    <name type="scientific">Metabacillus rhizosphaerae</name>
    <dbReference type="NCBI Taxonomy" id="3117747"/>
    <lineage>
        <taxon>Bacteria</taxon>
        <taxon>Bacillati</taxon>
        <taxon>Bacillota</taxon>
        <taxon>Bacilli</taxon>
        <taxon>Bacillales</taxon>
        <taxon>Bacillaceae</taxon>
        <taxon>Metabacillus</taxon>
    </lineage>
</organism>
<dbReference type="EMBL" id="CP147403">
    <property type="protein sequence ID" value="WXB90044.1"/>
    <property type="molecule type" value="Genomic_DNA"/>
</dbReference>
<evidence type="ECO:0000313" key="2">
    <source>
        <dbReference type="EMBL" id="WXB90044.1"/>
    </source>
</evidence>
<dbReference type="RefSeq" id="WP_338788514.1">
    <property type="nucleotide sequence ID" value="NZ_CP147403.1"/>
</dbReference>
<protein>
    <submittedName>
        <fullName evidence="2">Uncharacterized protein</fullName>
    </submittedName>
</protein>
<dbReference type="Proteomes" id="UP001368328">
    <property type="component" value="Chromosome"/>
</dbReference>
<accession>A0ABZ2MXT5</accession>
<evidence type="ECO:0000256" key="1">
    <source>
        <dbReference type="SAM" id="Phobius"/>
    </source>
</evidence>
<gene>
    <name evidence="2" type="ORF">WCV66_07550</name>
</gene>
<sequence length="72" mass="8293">MFKQMKHRHSKTLHSLYNCSFSEELYKQTKLKLSLLIMKKEGFTRMRALIFTGVSLLLILIVIGGYVSSQGV</sequence>
<name>A0ABZ2MXT5_9BACI</name>
<keyword evidence="3" id="KW-1185">Reference proteome</keyword>
<proteinExistence type="predicted"/>
<keyword evidence="1" id="KW-0812">Transmembrane</keyword>
<keyword evidence="1" id="KW-1133">Transmembrane helix</keyword>
<reference evidence="2 3" key="1">
    <citation type="submission" date="2024-02" db="EMBL/GenBank/DDBJ databases">
        <title>Seven novel Bacillus-like species.</title>
        <authorList>
            <person name="Liu G."/>
        </authorList>
    </citation>
    <scope>NUCLEOTIDE SEQUENCE [LARGE SCALE GENOMIC DNA]</scope>
    <source>
        <strain evidence="2 3">FJAT-53654</strain>
    </source>
</reference>
<keyword evidence="1" id="KW-0472">Membrane</keyword>